<feature type="coiled-coil region" evidence="1">
    <location>
        <begin position="239"/>
        <end position="283"/>
    </location>
</feature>
<reference evidence="2 3" key="1">
    <citation type="journal article" date="2021" name="bioRxiv">
        <title>Unique metabolic strategies in Hadean analogues reveal hints for primordial physiology.</title>
        <authorList>
            <person name="Nobu M.K."/>
            <person name="Nakai R."/>
            <person name="Tamazawa S."/>
            <person name="Mori H."/>
            <person name="Toyoda A."/>
            <person name="Ijiri A."/>
            <person name="Suzuki S."/>
            <person name="Kurokawa K."/>
            <person name="Kamagata Y."/>
            <person name="Tamaki H."/>
        </authorList>
    </citation>
    <scope>NUCLEOTIDE SEQUENCE [LARGE SCALE GENOMIC DNA]</scope>
    <source>
        <strain evidence="2">BS525</strain>
    </source>
</reference>
<keyword evidence="1" id="KW-0175">Coiled coil</keyword>
<comment type="caution">
    <text evidence="2">The sequence shown here is derived from an EMBL/GenBank/DDBJ whole genome shotgun (WGS) entry which is preliminary data.</text>
</comment>
<proteinExistence type="predicted"/>
<dbReference type="AlphaFoldDB" id="A0A9E2BFF2"/>
<sequence length="409" mass="46808">MPYERIADIPPQVRTHQGVALTLTQANKWAEIFDALVAEGKVDSPAAVAWTSWKKLYRIENNKWVTRENVKGGEIKVNKFFSMIDLESIKLKERISEIELLKVGNWTHPEYGKLDITLEDLTLFVENFDNDVRRIELAIDAEHENKKGAAGWIKKLVIEGKEKLKALVEWTSWGEKLISQKIFKYISPEFQFEYTDAEKGKKFKNVLFGGALTNRPFLKGQPAVSLSENMLIIENGGGKMDTEKELQEALAKIKTLEEERDAKIEAEKKMPEKEEKKLEEEQAKQTITLTEHKILVEKTMALEKKLAEKDRDEVIRVAMEKGKITAKLRNEWANEYALKDPEGFKKFVEHQEVIVKLGEEGSEKDTEGKSVSQEISDRALEKIKKTEGLSFSAAVRTVLDENPELAKKF</sequence>
<accession>A0A9E2BFF2</accession>
<evidence type="ECO:0000256" key="1">
    <source>
        <dbReference type="SAM" id="Coils"/>
    </source>
</evidence>
<evidence type="ECO:0000313" key="2">
    <source>
        <dbReference type="EMBL" id="MBT9144608.1"/>
    </source>
</evidence>
<dbReference type="Pfam" id="PF10123">
    <property type="entry name" value="Mu-like_Pro"/>
    <property type="match status" value="1"/>
</dbReference>
<dbReference type="InterPro" id="IPR012106">
    <property type="entry name" value="Phage_Mu_Gp1"/>
</dbReference>
<organism evidence="2 3">
    <name type="scientific">Psychracetigena formicireducens</name>
    <dbReference type="NCBI Taxonomy" id="2986056"/>
    <lineage>
        <taxon>Bacteria</taxon>
        <taxon>Bacillati</taxon>
        <taxon>Candidatus Lithacetigenota</taxon>
        <taxon>Candidatus Psychracetigena</taxon>
    </lineage>
</organism>
<protein>
    <submittedName>
        <fullName evidence="2">Uncharacterized protein</fullName>
    </submittedName>
</protein>
<dbReference type="Proteomes" id="UP000811545">
    <property type="component" value="Unassembled WGS sequence"/>
</dbReference>
<evidence type="ECO:0000313" key="3">
    <source>
        <dbReference type="Proteomes" id="UP000811545"/>
    </source>
</evidence>
<name>A0A9E2BFF2_PSYF1</name>
<gene>
    <name evidence="2" type="ORF">DDT42_00450</name>
</gene>
<dbReference type="EMBL" id="QLTW01000013">
    <property type="protein sequence ID" value="MBT9144608.1"/>
    <property type="molecule type" value="Genomic_DNA"/>
</dbReference>